<evidence type="ECO:0000313" key="8">
    <source>
        <dbReference type="EMBL" id="GGE33649.1"/>
    </source>
</evidence>
<dbReference type="PANTHER" id="PTHR23523:SF2">
    <property type="entry name" value="2-NITROIMIDAZOLE TRANSPORTER"/>
    <property type="match status" value="1"/>
</dbReference>
<feature type="transmembrane region" description="Helical" evidence="6">
    <location>
        <begin position="345"/>
        <end position="361"/>
    </location>
</feature>
<feature type="transmembrane region" description="Helical" evidence="6">
    <location>
        <begin position="279"/>
        <end position="298"/>
    </location>
</feature>
<evidence type="ECO:0000256" key="1">
    <source>
        <dbReference type="ARBA" id="ARBA00004651"/>
    </source>
</evidence>
<dbReference type="GO" id="GO:0022857">
    <property type="term" value="F:transmembrane transporter activity"/>
    <property type="evidence" value="ECO:0007669"/>
    <property type="project" value="InterPro"/>
</dbReference>
<dbReference type="EMBL" id="BMIR01000003">
    <property type="protein sequence ID" value="GGE33649.1"/>
    <property type="molecule type" value="Genomic_DNA"/>
</dbReference>
<keyword evidence="2" id="KW-0813">Transport</keyword>
<dbReference type="InterPro" id="IPR036259">
    <property type="entry name" value="MFS_trans_sf"/>
</dbReference>
<organism evidence="8 9">
    <name type="scientific">Pullulanibacillus camelliae</name>
    <dbReference type="NCBI Taxonomy" id="1707096"/>
    <lineage>
        <taxon>Bacteria</taxon>
        <taxon>Bacillati</taxon>
        <taxon>Bacillota</taxon>
        <taxon>Bacilli</taxon>
        <taxon>Bacillales</taxon>
        <taxon>Sporolactobacillaceae</taxon>
        <taxon>Pullulanibacillus</taxon>
    </lineage>
</organism>
<dbReference type="GO" id="GO:0005886">
    <property type="term" value="C:plasma membrane"/>
    <property type="evidence" value="ECO:0007669"/>
    <property type="project" value="UniProtKB-SubCell"/>
</dbReference>
<comment type="caution">
    <text evidence="8">The sequence shown here is derived from an EMBL/GenBank/DDBJ whole genome shotgun (WGS) entry which is preliminary data.</text>
</comment>
<feature type="domain" description="Major facilitator superfamily (MFS) profile" evidence="7">
    <location>
        <begin position="16"/>
        <end position="393"/>
    </location>
</feature>
<keyword evidence="5 6" id="KW-0472">Membrane</keyword>
<proteinExistence type="predicted"/>
<gene>
    <name evidence="8" type="primary">yycB</name>
    <name evidence="8" type="ORF">GCM10011391_10430</name>
</gene>
<comment type="subcellular location">
    <subcellularLocation>
        <location evidence="1">Cell membrane</location>
        <topology evidence="1">Multi-pass membrane protein</topology>
    </subcellularLocation>
</comment>
<dbReference type="InterPro" id="IPR011701">
    <property type="entry name" value="MFS"/>
</dbReference>
<dbReference type="Gene3D" id="1.20.1250.20">
    <property type="entry name" value="MFS general substrate transporter like domains"/>
    <property type="match status" value="2"/>
</dbReference>
<dbReference type="AlphaFoldDB" id="A0A8J2VMM3"/>
<feature type="transmembrane region" description="Helical" evidence="6">
    <location>
        <begin position="79"/>
        <end position="98"/>
    </location>
</feature>
<evidence type="ECO:0000256" key="4">
    <source>
        <dbReference type="ARBA" id="ARBA00022989"/>
    </source>
</evidence>
<dbReference type="InterPro" id="IPR052524">
    <property type="entry name" value="MFS_Cyanate_Porter"/>
</dbReference>
<dbReference type="NCBIfam" id="TIGR00896">
    <property type="entry name" value="CynX"/>
    <property type="match status" value="1"/>
</dbReference>
<dbReference type="PANTHER" id="PTHR23523">
    <property type="match status" value="1"/>
</dbReference>
<feature type="transmembrane region" description="Helical" evidence="6">
    <location>
        <begin position="137"/>
        <end position="162"/>
    </location>
</feature>
<dbReference type="Proteomes" id="UP000628775">
    <property type="component" value="Unassembled WGS sequence"/>
</dbReference>
<evidence type="ECO:0000256" key="3">
    <source>
        <dbReference type="ARBA" id="ARBA00022692"/>
    </source>
</evidence>
<dbReference type="SUPFAM" id="SSF103473">
    <property type="entry name" value="MFS general substrate transporter"/>
    <property type="match status" value="1"/>
</dbReference>
<evidence type="ECO:0000256" key="2">
    <source>
        <dbReference type="ARBA" id="ARBA00022448"/>
    </source>
</evidence>
<feature type="transmembrane region" description="Helical" evidence="6">
    <location>
        <begin position="304"/>
        <end position="325"/>
    </location>
</feature>
<dbReference type="InterPro" id="IPR004747">
    <property type="entry name" value="CynX-like"/>
</dbReference>
<dbReference type="CDD" id="cd17339">
    <property type="entry name" value="MFS_NIMT_CynX_like"/>
    <property type="match status" value="1"/>
</dbReference>
<sequence length="405" mass="43215">MNQKHADVHTSKVGALLLIIGVILIAANLRTSITGVGPLIDVIKASTGMSNALAGMLTTIPLIAFALFSPLAPWFARKLGIETTLAAGLLVITIGILIRCLHSSAWLFVGMLLAGIGITMGNVLLPGLIKRDFSENVGIMTGIYSVAMNVFAALASGISVPLSKVGGWGWQGSLMSWGILSLLAFIVWLPQLKKKHFPKQQQRPKVSLWRSGLAWSVTLFMGLQSLLFYSNVAWLSELLQGYGLSATSAGWMLSLMQFVSLPASFIVPILAGRFSSQRGLIVLISAMFFVGFLGLILIGSLATWLWVVLIGIAGGAAISLALTLFGLRTKHADDAANLSGMAQSLGYLLAAIGPFLFGLLHDLTHGWTSPLVLLLVMTVLLLIFGLKAGSPQFIQAKSQQKEEVH</sequence>
<name>A0A8J2VMM3_9BACL</name>
<feature type="transmembrane region" description="Helical" evidence="6">
    <location>
        <begin position="53"/>
        <end position="72"/>
    </location>
</feature>
<keyword evidence="3 6" id="KW-0812">Transmembrane</keyword>
<feature type="transmembrane region" description="Helical" evidence="6">
    <location>
        <begin position="367"/>
        <end position="386"/>
    </location>
</feature>
<dbReference type="InterPro" id="IPR020846">
    <property type="entry name" value="MFS_dom"/>
</dbReference>
<evidence type="ECO:0000313" key="9">
    <source>
        <dbReference type="Proteomes" id="UP000628775"/>
    </source>
</evidence>
<feature type="transmembrane region" description="Helical" evidence="6">
    <location>
        <begin position="104"/>
        <end position="125"/>
    </location>
</feature>
<feature type="transmembrane region" description="Helical" evidence="6">
    <location>
        <begin position="249"/>
        <end position="272"/>
    </location>
</feature>
<dbReference type="RefSeq" id="WP_229672331.1">
    <property type="nucleotide sequence ID" value="NZ_BMIR01000003.1"/>
</dbReference>
<feature type="transmembrane region" description="Helical" evidence="6">
    <location>
        <begin position="208"/>
        <end position="229"/>
    </location>
</feature>
<dbReference type="PROSITE" id="PS50850">
    <property type="entry name" value="MFS"/>
    <property type="match status" value="1"/>
</dbReference>
<reference evidence="8" key="1">
    <citation type="journal article" date="2014" name="Int. J. Syst. Evol. Microbiol.">
        <title>Complete genome sequence of Corynebacterium casei LMG S-19264T (=DSM 44701T), isolated from a smear-ripened cheese.</title>
        <authorList>
            <consortium name="US DOE Joint Genome Institute (JGI-PGF)"/>
            <person name="Walter F."/>
            <person name="Albersmeier A."/>
            <person name="Kalinowski J."/>
            <person name="Ruckert C."/>
        </authorList>
    </citation>
    <scope>NUCLEOTIDE SEQUENCE</scope>
    <source>
        <strain evidence="8">CGMCC 1.15371</strain>
    </source>
</reference>
<dbReference type="Pfam" id="PF07690">
    <property type="entry name" value="MFS_1"/>
    <property type="match status" value="1"/>
</dbReference>
<accession>A0A8J2VMM3</accession>
<feature type="transmembrane region" description="Helical" evidence="6">
    <location>
        <begin position="168"/>
        <end position="188"/>
    </location>
</feature>
<reference evidence="8" key="2">
    <citation type="submission" date="2020-09" db="EMBL/GenBank/DDBJ databases">
        <authorList>
            <person name="Sun Q."/>
            <person name="Zhou Y."/>
        </authorList>
    </citation>
    <scope>NUCLEOTIDE SEQUENCE</scope>
    <source>
        <strain evidence="8">CGMCC 1.15371</strain>
    </source>
</reference>
<feature type="transmembrane region" description="Helical" evidence="6">
    <location>
        <begin position="12"/>
        <end position="33"/>
    </location>
</feature>
<protein>
    <submittedName>
        <fullName evidence="8">Putative transporter YycB</fullName>
    </submittedName>
</protein>
<evidence type="ECO:0000259" key="7">
    <source>
        <dbReference type="PROSITE" id="PS50850"/>
    </source>
</evidence>
<evidence type="ECO:0000256" key="6">
    <source>
        <dbReference type="SAM" id="Phobius"/>
    </source>
</evidence>
<evidence type="ECO:0000256" key="5">
    <source>
        <dbReference type="ARBA" id="ARBA00023136"/>
    </source>
</evidence>
<keyword evidence="9" id="KW-1185">Reference proteome</keyword>
<keyword evidence="4 6" id="KW-1133">Transmembrane helix</keyword>